<protein>
    <submittedName>
        <fullName evidence="1">Uncharacterized protein</fullName>
    </submittedName>
</protein>
<feature type="non-terminal residue" evidence="1">
    <location>
        <position position="1"/>
    </location>
</feature>
<dbReference type="AlphaFoldDB" id="X1FPF3"/>
<sequence length="33" mass="3630">QGEKGGKQIEVDAHGRALRTIPRKILSQVIMSI</sequence>
<dbReference type="EMBL" id="BARU01000595">
    <property type="protein sequence ID" value="GAH22643.1"/>
    <property type="molecule type" value="Genomic_DNA"/>
</dbReference>
<name>X1FPF3_9ZZZZ</name>
<comment type="caution">
    <text evidence="1">The sequence shown here is derived from an EMBL/GenBank/DDBJ whole genome shotgun (WGS) entry which is preliminary data.</text>
</comment>
<reference evidence="1" key="1">
    <citation type="journal article" date="2014" name="Front. Microbiol.">
        <title>High frequency of phylogenetically diverse reductive dehalogenase-homologous genes in deep subseafloor sedimentary metagenomes.</title>
        <authorList>
            <person name="Kawai M."/>
            <person name="Futagami T."/>
            <person name="Toyoda A."/>
            <person name="Takaki Y."/>
            <person name="Nishi S."/>
            <person name="Hori S."/>
            <person name="Arai W."/>
            <person name="Tsubouchi T."/>
            <person name="Morono Y."/>
            <person name="Uchiyama I."/>
            <person name="Ito T."/>
            <person name="Fujiyama A."/>
            <person name="Inagaki F."/>
            <person name="Takami H."/>
        </authorList>
    </citation>
    <scope>NUCLEOTIDE SEQUENCE</scope>
    <source>
        <strain evidence="1">Expedition CK06-06</strain>
    </source>
</reference>
<organism evidence="1">
    <name type="scientific">marine sediment metagenome</name>
    <dbReference type="NCBI Taxonomy" id="412755"/>
    <lineage>
        <taxon>unclassified sequences</taxon>
        <taxon>metagenomes</taxon>
        <taxon>ecological metagenomes</taxon>
    </lineage>
</organism>
<evidence type="ECO:0000313" key="1">
    <source>
        <dbReference type="EMBL" id="GAH22643.1"/>
    </source>
</evidence>
<gene>
    <name evidence="1" type="ORF">S03H2_01903</name>
</gene>
<accession>X1FPF3</accession>
<proteinExistence type="predicted"/>